<evidence type="ECO:0000313" key="3">
    <source>
        <dbReference type="Proteomes" id="UP000054408"/>
    </source>
</evidence>
<accession>A0A0L0D7W7</accession>
<gene>
    <name evidence="2" type="ORF">AMSG_04890</name>
</gene>
<reference evidence="2 3" key="1">
    <citation type="submission" date="2010-05" db="EMBL/GenBank/DDBJ databases">
        <title>The Genome Sequence of Thecamonas trahens ATCC 50062.</title>
        <authorList>
            <consortium name="The Broad Institute Genome Sequencing Platform"/>
            <person name="Russ C."/>
            <person name="Cuomo C."/>
            <person name="Shea T."/>
            <person name="Young S.K."/>
            <person name="Zeng Q."/>
            <person name="Koehrsen M."/>
            <person name="Haas B."/>
            <person name="Borodovsky M."/>
            <person name="Guigo R."/>
            <person name="Alvarado L."/>
            <person name="Berlin A."/>
            <person name="Bochicchio J."/>
            <person name="Borenstein D."/>
            <person name="Chapman S."/>
            <person name="Chen Z."/>
            <person name="Freedman E."/>
            <person name="Gellesch M."/>
            <person name="Goldberg J."/>
            <person name="Griggs A."/>
            <person name="Gujja S."/>
            <person name="Heilman E."/>
            <person name="Heiman D."/>
            <person name="Hepburn T."/>
            <person name="Howarth C."/>
            <person name="Jen D."/>
            <person name="Larson L."/>
            <person name="Mehta T."/>
            <person name="Park D."/>
            <person name="Pearson M."/>
            <person name="Roberts A."/>
            <person name="Saif S."/>
            <person name="Shenoy N."/>
            <person name="Sisk P."/>
            <person name="Stolte C."/>
            <person name="Sykes S."/>
            <person name="Thomson T."/>
            <person name="Walk T."/>
            <person name="White J."/>
            <person name="Yandava C."/>
            <person name="Burger G."/>
            <person name="Gray M.W."/>
            <person name="Holland P.W.H."/>
            <person name="King N."/>
            <person name="Lang F.B.F."/>
            <person name="Roger A.J."/>
            <person name="Ruiz-Trillo I."/>
            <person name="Lander E."/>
            <person name="Nusbaum C."/>
        </authorList>
    </citation>
    <scope>NUCLEOTIDE SEQUENCE [LARGE SCALE GENOMIC DNA]</scope>
    <source>
        <strain evidence="2 3">ATCC 50062</strain>
    </source>
</reference>
<keyword evidence="1" id="KW-0812">Transmembrane</keyword>
<dbReference type="RefSeq" id="XP_013758557.1">
    <property type="nucleotide sequence ID" value="XM_013903103.1"/>
</dbReference>
<dbReference type="GeneID" id="25564407"/>
<feature type="transmembrane region" description="Helical" evidence="1">
    <location>
        <begin position="170"/>
        <end position="193"/>
    </location>
</feature>
<evidence type="ECO:0000313" key="2">
    <source>
        <dbReference type="EMBL" id="KNC48444.1"/>
    </source>
</evidence>
<name>A0A0L0D7W7_THETB</name>
<evidence type="ECO:0000256" key="1">
    <source>
        <dbReference type="SAM" id="Phobius"/>
    </source>
</evidence>
<keyword evidence="1" id="KW-1133">Transmembrane helix</keyword>
<feature type="transmembrane region" description="Helical" evidence="1">
    <location>
        <begin position="130"/>
        <end position="150"/>
    </location>
</feature>
<dbReference type="Proteomes" id="UP000054408">
    <property type="component" value="Unassembled WGS sequence"/>
</dbReference>
<feature type="transmembrane region" description="Helical" evidence="1">
    <location>
        <begin position="79"/>
        <end position="102"/>
    </location>
</feature>
<evidence type="ECO:0008006" key="4">
    <source>
        <dbReference type="Google" id="ProtNLM"/>
    </source>
</evidence>
<proteinExistence type="predicted"/>
<sequence length="228" mass="23678">MSRAGPGTPGGFPPVAPHRDHARIKPRQRFEPPPATPTARILAARAEARSAIVAMPPLEALRPPTPPAAGYPRGVMGWFALYAVGYMALGVAGLALSVYWVYSTVPRTPASSPDAEDEVCSSQLRSFFDVATAVFAIAILPMLYSVVAWSSVLHVGPSLSGGFAAPAGKVGLATIVVGAAAVGLAVAGVVHGFNKASVRRRPTAHSSLLQSPWASLLSPSFTLESCTR</sequence>
<organism evidence="2 3">
    <name type="scientific">Thecamonas trahens ATCC 50062</name>
    <dbReference type="NCBI Taxonomy" id="461836"/>
    <lineage>
        <taxon>Eukaryota</taxon>
        <taxon>Apusozoa</taxon>
        <taxon>Apusomonadida</taxon>
        <taxon>Apusomonadidae</taxon>
        <taxon>Thecamonas</taxon>
    </lineage>
</organism>
<dbReference type="AlphaFoldDB" id="A0A0L0D7W7"/>
<protein>
    <recommendedName>
        <fullName evidence="4">Transmembrane protein</fullName>
    </recommendedName>
</protein>
<keyword evidence="1" id="KW-0472">Membrane</keyword>
<keyword evidence="3" id="KW-1185">Reference proteome</keyword>
<dbReference type="EMBL" id="GL349451">
    <property type="protein sequence ID" value="KNC48444.1"/>
    <property type="molecule type" value="Genomic_DNA"/>
</dbReference>